<dbReference type="AlphaFoldDB" id="A0A1M6SRE4"/>
<organism evidence="6 7">
    <name type="scientific">Bradyrhizobium lablabi</name>
    <dbReference type="NCBI Taxonomy" id="722472"/>
    <lineage>
        <taxon>Bacteria</taxon>
        <taxon>Pseudomonadati</taxon>
        <taxon>Pseudomonadota</taxon>
        <taxon>Alphaproteobacteria</taxon>
        <taxon>Hyphomicrobiales</taxon>
        <taxon>Nitrobacteraceae</taxon>
        <taxon>Bradyrhizobium</taxon>
    </lineage>
</organism>
<evidence type="ECO:0000256" key="1">
    <source>
        <dbReference type="ARBA" id="ARBA00005495"/>
    </source>
</evidence>
<name>A0A1M6SRE4_9BRAD</name>
<keyword evidence="4" id="KW-0456">Lyase</keyword>
<dbReference type="PANTHER" id="PTHR33337">
    <property type="entry name" value="GFA DOMAIN-CONTAINING PROTEIN"/>
    <property type="match status" value="1"/>
</dbReference>
<dbReference type="InterPro" id="IPR006913">
    <property type="entry name" value="CENP-V/GFA"/>
</dbReference>
<dbReference type="OrthoDB" id="9807246at2"/>
<dbReference type="SUPFAM" id="SSF51316">
    <property type="entry name" value="Mss4-like"/>
    <property type="match status" value="1"/>
</dbReference>
<evidence type="ECO:0000256" key="2">
    <source>
        <dbReference type="ARBA" id="ARBA00022723"/>
    </source>
</evidence>
<dbReference type="RefSeq" id="WP_079539465.1">
    <property type="nucleotide sequence ID" value="NZ_LT670844.1"/>
</dbReference>
<sequence>MSYAGRCACGAVRYEIAADPIRGFQCQCRDCQRDTGSGHASVMVFPRAAMSVTGAVTEIERAADSGDGKRKGFCTACGSPLYNKPLSKPDFIGVYVGTLDDPAAFKPQMVMFASRGHAWDHLDPALPKLPKMRPGA</sequence>
<protein>
    <submittedName>
        <fullName evidence="6">Uncharacterized conserved protein</fullName>
    </submittedName>
</protein>
<dbReference type="Gene3D" id="3.90.1590.10">
    <property type="entry name" value="glutathione-dependent formaldehyde- activating enzyme (gfa)"/>
    <property type="match status" value="1"/>
</dbReference>
<dbReference type="PANTHER" id="PTHR33337:SF40">
    <property type="entry name" value="CENP-V_GFA DOMAIN-CONTAINING PROTEIN-RELATED"/>
    <property type="match status" value="1"/>
</dbReference>
<feature type="domain" description="CENP-V/GFA" evidence="5">
    <location>
        <begin position="3"/>
        <end position="120"/>
    </location>
</feature>
<evidence type="ECO:0000313" key="6">
    <source>
        <dbReference type="EMBL" id="SHK47291.1"/>
    </source>
</evidence>
<dbReference type="GO" id="GO:0016846">
    <property type="term" value="F:carbon-sulfur lyase activity"/>
    <property type="evidence" value="ECO:0007669"/>
    <property type="project" value="InterPro"/>
</dbReference>
<dbReference type="Pfam" id="PF04828">
    <property type="entry name" value="GFA"/>
    <property type="match status" value="1"/>
</dbReference>
<dbReference type="Proteomes" id="UP000189935">
    <property type="component" value="Chromosome I"/>
</dbReference>
<keyword evidence="2" id="KW-0479">Metal-binding</keyword>
<dbReference type="GO" id="GO:0046872">
    <property type="term" value="F:metal ion binding"/>
    <property type="evidence" value="ECO:0007669"/>
    <property type="project" value="UniProtKB-KW"/>
</dbReference>
<accession>A0A1M6SRE4</accession>
<dbReference type="EMBL" id="LT670844">
    <property type="protein sequence ID" value="SHK47291.1"/>
    <property type="molecule type" value="Genomic_DNA"/>
</dbReference>
<proteinExistence type="inferred from homology"/>
<dbReference type="PROSITE" id="PS51891">
    <property type="entry name" value="CENP_V_GFA"/>
    <property type="match status" value="1"/>
</dbReference>
<evidence type="ECO:0000259" key="5">
    <source>
        <dbReference type="PROSITE" id="PS51891"/>
    </source>
</evidence>
<reference evidence="6 7" key="1">
    <citation type="submission" date="2016-11" db="EMBL/GenBank/DDBJ databases">
        <authorList>
            <person name="Jaros S."/>
            <person name="Januszkiewicz K."/>
            <person name="Wedrychowicz H."/>
        </authorList>
    </citation>
    <scope>NUCLEOTIDE SEQUENCE [LARGE SCALE GENOMIC DNA]</scope>
    <source>
        <strain evidence="6 7">GAS499</strain>
    </source>
</reference>
<gene>
    <name evidence="6" type="ORF">SAMN05444159_3342</name>
</gene>
<comment type="similarity">
    <text evidence="1">Belongs to the Gfa family.</text>
</comment>
<keyword evidence="3" id="KW-0862">Zinc</keyword>
<evidence type="ECO:0000313" key="7">
    <source>
        <dbReference type="Proteomes" id="UP000189935"/>
    </source>
</evidence>
<dbReference type="InterPro" id="IPR011057">
    <property type="entry name" value="Mss4-like_sf"/>
</dbReference>
<evidence type="ECO:0000256" key="3">
    <source>
        <dbReference type="ARBA" id="ARBA00022833"/>
    </source>
</evidence>
<evidence type="ECO:0000256" key="4">
    <source>
        <dbReference type="ARBA" id="ARBA00023239"/>
    </source>
</evidence>